<keyword evidence="3" id="KW-0804">Transcription</keyword>
<evidence type="ECO:0000256" key="2">
    <source>
        <dbReference type="ARBA" id="ARBA00023125"/>
    </source>
</evidence>
<dbReference type="InterPro" id="IPR000524">
    <property type="entry name" value="Tscrpt_reg_HTH_GntR"/>
</dbReference>
<dbReference type="InterPro" id="IPR011711">
    <property type="entry name" value="GntR_C"/>
</dbReference>
<dbReference type="EMBL" id="JACHBT010000014">
    <property type="protein sequence ID" value="MBB6505654.1"/>
    <property type="molecule type" value="Genomic_DNA"/>
</dbReference>
<keyword evidence="2 5" id="KW-0238">DNA-binding</keyword>
<evidence type="ECO:0000256" key="3">
    <source>
        <dbReference type="ARBA" id="ARBA00023163"/>
    </source>
</evidence>
<comment type="caution">
    <text evidence="5">The sequence shown here is derived from an EMBL/GenBank/DDBJ whole genome shotgun (WGS) entry which is preliminary data.</text>
</comment>
<feature type="domain" description="HTH gntR-type" evidence="4">
    <location>
        <begin position="23"/>
        <end position="91"/>
    </location>
</feature>
<evidence type="ECO:0000313" key="6">
    <source>
        <dbReference type="Proteomes" id="UP000522313"/>
    </source>
</evidence>
<dbReference type="SMART" id="SM00345">
    <property type="entry name" value="HTH_GNTR"/>
    <property type="match status" value="1"/>
</dbReference>
<dbReference type="SUPFAM" id="SSF46785">
    <property type="entry name" value="Winged helix' DNA-binding domain"/>
    <property type="match status" value="1"/>
</dbReference>
<dbReference type="PANTHER" id="PTHR43537">
    <property type="entry name" value="TRANSCRIPTIONAL REGULATOR, GNTR FAMILY"/>
    <property type="match status" value="1"/>
</dbReference>
<dbReference type="Gene3D" id="1.10.10.10">
    <property type="entry name" value="Winged helix-like DNA-binding domain superfamily/Winged helix DNA-binding domain"/>
    <property type="match status" value="1"/>
</dbReference>
<name>A0A7X0MNR5_9SPHN</name>
<protein>
    <submittedName>
        <fullName evidence="5">DNA-binding FadR family transcriptional regulator</fullName>
    </submittedName>
</protein>
<evidence type="ECO:0000313" key="5">
    <source>
        <dbReference type="EMBL" id="MBB6505654.1"/>
    </source>
</evidence>
<dbReference type="PANTHER" id="PTHR43537:SF44">
    <property type="entry name" value="GNTR FAMILY REGULATORY PROTEIN"/>
    <property type="match status" value="1"/>
</dbReference>
<dbReference type="PROSITE" id="PS50949">
    <property type="entry name" value="HTH_GNTR"/>
    <property type="match status" value="1"/>
</dbReference>
<sequence length="251" mass="27626">MTVDGVVEHGETMIAPPASVRPDDIRGGIAHDLGVAIVTGRLAPGTALVSEERFSAENNVSRGAYREALKVLAAKGLVQQRLKSATRVNERAKWSMLDIEVLGWMFEGGATRDFIDGIFELRRIVEPSAAALAAQRRDERQLARMGHSLQEMERHGLLTAEGRAADQAFHLAVLDATRNEPLLTLSNSIAAAVEWTTRFSRDQRRQMRDPMPDHHAVYRALIAGDGDAARRAMEMLIDNALIDANTPREAE</sequence>
<dbReference type="GO" id="GO:0003700">
    <property type="term" value="F:DNA-binding transcription factor activity"/>
    <property type="evidence" value="ECO:0007669"/>
    <property type="project" value="InterPro"/>
</dbReference>
<proteinExistence type="predicted"/>
<keyword evidence="1" id="KW-0805">Transcription regulation</keyword>
<dbReference type="RefSeq" id="WP_260396641.1">
    <property type="nucleotide sequence ID" value="NZ_JACHBT010000014.1"/>
</dbReference>
<reference evidence="5 6" key="2">
    <citation type="submission" date="2020-08" db="EMBL/GenBank/DDBJ databases">
        <authorList>
            <person name="Partida-Martinez L."/>
            <person name="Huntemann M."/>
            <person name="Clum A."/>
            <person name="Wang J."/>
            <person name="Palaniappan K."/>
            <person name="Ritter S."/>
            <person name="Chen I.-M."/>
            <person name="Stamatis D."/>
            <person name="Reddy T."/>
            <person name="O'Malley R."/>
            <person name="Daum C."/>
            <person name="Shapiro N."/>
            <person name="Ivanova N."/>
            <person name="Kyrpides N."/>
            <person name="Woyke T."/>
        </authorList>
    </citation>
    <scope>NUCLEOTIDE SEQUENCE [LARGE SCALE GENOMIC DNA]</scope>
    <source>
        <strain evidence="5 6">AS3.13</strain>
    </source>
</reference>
<reference evidence="5 6" key="1">
    <citation type="submission" date="2020-08" db="EMBL/GenBank/DDBJ databases">
        <title>The Agave Microbiome: Exploring the role of microbial communities in plant adaptations to desert environments.</title>
        <authorList>
            <person name="Partida-Martinez L.P."/>
        </authorList>
    </citation>
    <scope>NUCLEOTIDE SEQUENCE [LARGE SCALE GENOMIC DNA]</scope>
    <source>
        <strain evidence="5 6">AS3.13</strain>
    </source>
</reference>
<dbReference type="SUPFAM" id="SSF48008">
    <property type="entry name" value="GntR ligand-binding domain-like"/>
    <property type="match status" value="1"/>
</dbReference>
<dbReference type="Proteomes" id="UP000522313">
    <property type="component" value="Unassembled WGS sequence"/>
</dbReference>
<organism evidence="5 6">
    <name type="scientific">Sphingomonas endophytica</name>
    <dbReference type="NCBI Taxonomy" id="869719"/>
    <lineage>
        <taxon>Bacteria</taxon>
        <taxon>Pseudomonadati</taxon>
        <taxon>Pseudomonadota</taxon>
        <taxon>Alphaproteobacteria</taxon>
        <taxon>Sphingomonadales</taxon>
        <taxon>Sphingomonadaceae</taxon>
        <taxon>Sphingomonas</taxon>
    </lineage>
</organism>
<accession>A0A7X0MNR5</accession>
<gene>
    <name evidence="5" type="ORF">F4693_002649</name>
</gene>
<dbReference type="InterPro" id="IPR036388">
    <property type="entry name" value="WH-like_DNA-bd_sf"/>
</dbReference>
<dbReference type="Pfam" id="PF07729">
    <property type="entry name" value="FCD"/>
    <property type="match status" value="1"/>
</dbReference>
<dbReference type="AlphaFoldDB" id="A0A7X0MNR5"/>
<dbReference type="SMART" id="SM00895">
    <property type="entry name" value="FCD"/>
    <property type="match status" value="1"/>
</dbReference>
<dbReference type="Pfam" id="PF00392">
    <property type="entry name" value="GntR"/>
    <property type="match status" value="1"/>
</dbReference>
<evidence type="ECO:0000256" key="1">
    <source>
        <dbReference type="ARBA" id="ARBA00023015"/>
    </source>
</evidence>
<dbReference type="InterPro" id="IPR008920">
    <property type="entry name" value="TF_FadR/GntR_C"/>
</dbReference>
<dbReference type="GO" id="GO:0003677">
    <property type="term" value="F:DNA binding"/>
    <property type="evidence" value="ECO:0007669"/>
    <property type="project" value="UniProtKB-KW"/>
</dbReference>
<dbReference type="Gene3D" id="1.20.120.530">
    <property type="entry name" value="GntR ligand-binding domain-like"/>
    <property type="match status" value="1"/>
</dbReference>
<evidence type="ECO:0000259" key="4">
    <source>
        <dbReference type="PROSITE" id="PS50949"/>
    </source>
</evidence>
<dbReference type="InterPro" id="IPR036390">
    <property type="entry name" value="WH_DNA-bd_sf"/>
</dbReference>